<feature type="chain" id="PRO_5035811181" evidence="1">
    <location>
        <begin position="27"/>
        <end position="137"/>
    </location>
</feature>
<evidence type="ECO:0000313" key="2">
    <source>
        <dbReference type="EMBL" id="KAF7637786.1"/>
    </source>
</evidence>
<feature type="signal peptide" evidence="1">
    <location>
        <begin position="1"/>
        <end position="26"/>
    </location>
</feature>
<organism evidence="2 3">
    <name type="scientific">Meloidogyne graminicola</name>
    <dbReference type="NCBI Taxonomy" id="189291"/>
    <lineage>
        <taxon>Eukaryota</taxon>
        <taxon>Metazoa</taxon>
        <taxon>Ecdysozoa</taxon>
        <taxon>Nematoda</taxon>
        <taxon>Chromadorea</taxon>
        <taxon>Rhabditida</taxon>
        <taxon>Tylenchina</taxon>
        <taxon>Tylenchomorpha</taxon>
        <taxon>Tylenchoidea</taxon>
        <taxon>Meloidogynidae</taxon>
        <taxon>Meloidogyninae</taxon>
        <taxon>Meloidogyne</taxon>
    </lineage>
</organism>
<reference evidence="2" key="1">
    <citation type="journal article" date="2020" name="Ecol. Evol.">
        <title>Genome structure and content of the rice root-knot nematode (Meloidogyne graminicola).</title>
        <authorList>
            <person name="Phan N.T."/>
            <person name="Danchin E.G.J."/>
            <person name="Klopp C."/>
            <person name="Perfus-Barbeoch L."/>
            <person name="Kozlowski D.K."/>
            <person name="Koutsovoulos G.D."/>
            <person name="Lopez-Roques C."/>
            <person name="Bouchez O."/>
            <person name="Zahm M."/>
            <person name="Besnard G."/>
            <person name="Bellafiore S."/>
        </authorList>
    </citation>
    <scope>NUCLEOTIDE SEQUENCE</scope>
    <source>
        <strain evidence="2">VN-18</strain>
    </source>
</reference>
<proteinExistence type="predicted"/>
<gene>
    <name evidence="2" type="ORF">Mgra_00002760</name>
</gene>
<dbReference type="OrthoDB" id="5895614at2759"/>
<sequence length="137" mass="16030">MFLLGFFLMNLFLLAEIFLFISFVNGIKSNQQQIQIFSKDNFNPIEIISKRAFDRVDVSTFDFNKRFNDIEDNLSPLGKLFVSSKQIQQLNKSSNKIKLPIYETKIKQLLTESSYLNNLKRQPSSRIYGFGIFSRLK</sequence>
<dbReference type="Proteomes" id="UP000605970">
    <property type="component" value="Unassembled WGS sequence"/>
</dbReference>
<keyword evidence="1" id="KW-0732">Signal</keyword>
<dbReference type="AlphaFoldDB" id="A0A8S9ZW05"/>
<evidence type="ECO:0000256" key="1">
    <source>
        <dbReference type="SAM" id="SignalP"/>
    </source>
</evidence>
<evidence type="ECO:0000313" key="3">
    <source>
        <dbReference type="Proteomes" id="UP000605970"/>
    </source>
</evidence>
<name>A0A8S9ZW05_9BILA</name>
<protein>
    <submittedName>
        <fullName evidence="2">Uncharacterized protein</fullName>
    </submittedName>
</protein>
<comment type="caution">
    <text evidence="2">The sequence shown here is derived from an EMBL/GenBank/DDBJ whole genome shotgun (WGS) entry which is preliminary data.</text>
</comment>
<accession>A0A8S9ZW05</accession>
<dbReference type="EMBL" id="JABEBT010000017">
    <property type="protein sequence ID" value="KAF7637786.1"/>
    <property type="molecule type" value="Genomic_DNA"/>
</dbReference>
<keyword evidence="3" id="KW-1185">Reference proteome</keyword>